<dbReference type="Gene3D" id="2.160.20.10">
    <property type="entry name" value="Single-stranded right-handed beta-helix, Pectin lyase-like"/>
    <property type="match status" value="1"/>
</dbReference>
<keyword evidence="3 4" id="KW-0326">Glycosidase</keyword>
<dbReference type="InterPro" id="IPR006626">
    <property type="entry name" value="PbH1"/>
</dbReference>
<comment type="similarity">
    <text evidence="1 4">Belongs to the glycosyl hydrolase 28 family.</text>
</comment>
<keyword evidence="2 4" id="KW-0378">Hydrolase</keyword>
<organism evidence="5 6">
    <name type="scientific">Algibacter pectinivorans</name>
    <dbReference type="NCBI Taxonomy" id="870482"/>
    <lineage>
        <taxon>Bacteria</taxon>
        <taxon>Pseudomonadati</taxon>
        <taxon>Bacteroidota</taxon>
        <taxon>Flavobacteriia</taxon>
        <taxon>Flavobacteriales</taxon>
        <taxon>Flavobacteriaceae</taxon>
        <taxon>Algibacter</taxon>
    </lineage>
</organism>
<dbReference type="InterPro" id="IPR011050">
    <property type="entry name" value="Pectin_lyase_fold/virulence"/>
</dbReference>
<dbReference type="InterPro" id="IPR000743">
    <property type="entry name" value="Glyco_hydro_28"/>
</dbReference>
<keyword evidence="6" id="KW-1185">Reference proteome</keyword>
<dbReference type="OrthoDB" id="9795222at2"/>
<accession>A0A1I1MBX2</accession>
<evidence type="ECO:0000313" key="6">
    <source>
        <dbReference type="Proteomes" id="UP000199439"/>
    </source>
</evidence>
<dbReference type="SUPFAM" id="SSF51126">
    <property type="entry name" value="Pectin lyase-like"/>
    <property type="match status" value="1"/>
</dbReference>
<protein>
    <submittedName>
        <fullName evidence="5">Polygalacturonase</fullName>
    </submittedName>
</protein>
<reference evidence="6" key="1">
    <citation type="submission" date="2016-10" db="EMBL/GenBank/DDBJ databases">
        <authorList>
            <person name="Varghese N."/>
            <person name="Submissions S."/>
        </authorList>
    </citation>
    <scope>NUCLEOTIDE SEQUENCE [LARGE SCALE GENOMIC DNA]</scope>
    <source>
        <strain evidence="6">DSM 25730</strain>
    </source>
</reference>
<dbReference type="InterPro" id="IPR051801">
    <property type="entry name" value="GH28_Enzymes"/>
</dbReference>
<dbReference type="Pfam" id="PF00295">
    <property type="entry name" value="Glyco_hydro_28"/>
    <property type="match status" value="1"/>
</dbReference>
<dbReference type="Proteomes" id="UP000199439">
    <property type="component" value="Unassembled WGS sequence"/>
</dbReference>
<evidence type="ECO:0000256" key="1">
    <source>
        <dbReference type="ARBA" id="ARBA00008834"/>
    </source>
</evidence>
<evidence type="ECO:0000313" key="5">
    <source>
        <dbReference type="EMBL" id="SFC80143.1"/>
    </source>
</evidence>
<dbReference type="GO" id="GO:0004650">
    <property type="term" value="F:polygalacturonase activity"/>
    <property type="evidence" value="ECO:0007669"/>
    <property type="project" value="InterPro"/>
</dbReference>
<dbReference type="GO" id="GO:0005975">
    <property type="term" value="P:carbohydrate metabolic process"/>
    <property type="evidence" value="ECO:0007669"/>
    <property type="project" value="InterPro"/>
</dbReference>
<dbReference type="RefSeq" id="WP_092847519.1">
    <property type="nucleotide sequence ID" value="NZ_FOMI01000001.1"/>
</dbReference>
<evidence type="ECO:0000256" key="4">
    <source>
        <dbReference type="RuleBase" id="RU361169"/>
    </source>
</evidence>
<sequence>MAYKTKYSTSVLYAFLLILFFWSCKEAPETPVNVSQSEVKKEYLKKTNNKEYLVTDYGIVGNSKILNTVALQELIDKVHQAHGGTLVFPTGEYLSGSLVMKSNVSLYLKEGAVLLGSTNPYDYKDVPMPERPESPKRDDYSNMAFLVAYKANNFKIYGKGKIDGQGRALALRIDSLHHSGDRIDPKYNYRRMRPNETARPKLFRFSMCKNVDVLDLNLQNGACWGLSFELCEKLKLDNLKIVNRAFWNNDGIDITDCKNVQITNCDVDSADDGICLKSYFPKYYNDSIYIANCTIKSSASALKFGTASYGGFKNVTIENINVFDTFRSAIAIESVDGGAIENISVSNIVAKNTGNGIFIRLGHRGGEQPGIIKNVHIKDIKVEIPFGRPDINYDLRGPEVDFFHNPFPSSIVGIPGHNIENVIIENIDITYPGRASKGMAYVPLSRLEQVPHKIKDYPEFSMFGELPAWGFYVRYAKDITFKNVNLKLENKDFRPAFVFDEVNVLNIENVVLPETNHKQFALKGTYEVTKDDELKPATAIIKQTQ</sequence>
<dbReference type="PANTHER" id="PTHR31339">
    <property type="entry name" value="PECTIN LYASE-RELATED"/>
    <property type="match status" value="1"/>
</dbReference>
<evidence type="ECO:0000256" key="3">
    <source>
        <dbReference type="ARBA" id="ARBA00023295"/>
    </source>
</evidence>
<name>A0A1I1MBX2_9FLAO</name>
<gene>
    <name evidence="5" type="ORF">SAMN04487987_10115</name>
</gene>
<dbReference type="AlphaFoldDB" id="A0A1I1MBX2"/>
<dbReference type="InterPro" id="IPR012334">
    <property type="entry name" value="Pectin_lyas_fold"/>
</dbReference>
<evidence type="ECO:0000256" key="2">
    <source>
        <dbReference type="ARBA" id="ARBA00022801"/>
    </source>
</evidence>
<dbReference type="STRING" id="870482.SAMN04487987_10115"/>
<dbReference type="SMART" id="SM00710">
    <property type="entry name" value="PbH1"/>
    <property type="match status" value="6"/>
</dbReference>
<dbReference type="PANTHER" id="PTHR31339:SF9">
    <property type="entry name" value="PLASMIN AND FIBRONECTIN-BINDING PROTEIN A"/>
    <property type="match status" value="1"/>
</dbReference>
<dbReference type="EMBL" id="FOMI01000001">
    <property type="protein sequence ID" value="SFC80143.1"/>
    <property type="molecule type" value="Genomic_DNA"/>
</dbReference>
<proteinExistence type="inferred from homology"/>